<evidence type="ECO:0000313" key="2">
    <source>
        <dbReference type="Proteomes" id="UP000317839"/>
    </source>
</evidence>
<sequence length="191" mass="21672">MDIFELKYPFAYFQGTLTSFCRGDEYTLSYFGGPSLKKIRGLNYGPRGLHHIATINGSDIGLSQFGISSVPFYFGMCFDGCELEYSTHYSGDVNIEKMDPVESSSSWPYPSYPDYLPYFPLTVESTSVISKNEFSERVWMELSEDELVFVVPTNPELNFSMWGPDGDAEGVELRFVYNPSKEYMKVNADCS</sequence>
<gene>
    <name evidence="1" type="ORF">FLL45_09870</name>
</gene>
<dbReference type="AlphaFoldDB" id="A0A545TDD2"/>
<accession>A0A545TDD2</accession>
<protein>
    <submittedName>
        <fullName evidence="1">Uncharacterized protein</fullName>
    </submittedName>
</protein>
<dbReference type="EMBL" id="VIKR01000002">
    <property type="protein sequence ID" value="TQV75233.1"/>
    <property type="molecule type" value="Genomic_DNA"/>
</dbReference>
<organism evidence="1 2">
    <name type="scientific">Aliikangiella marina</name>
    <dbReference type="NCBI Taxonomy" id="1712262"/>
    <lineage>
        <taxon>Bacteria</taxon>
        <taxon>Pseudomonadati</taxon>
        <taxon>Pseudomonadota</taxon>
        <taxon>Gammaproteobacteria</taxon>
        <taxon>Oceanospirillales</taxon>
        <taxon>Pleioneaceae</taxon>
        <taxon>Aliikangiella</taxon>
    </lineage>
</organism>
<dbReference type="Proteomes" id="UP000317839">
    <property type="component" value="Unassembled WGS sequence"/>
</dbReference>
<dbReference type="RefSeq" id="WP_142941849.1">
    <property type="nucleotide sequence ID" value="NZ_VIKR01000002.1"/>
</dbReference>
<evidence type="ECO:0000313" key="1">
    <source>
        <dbReference type="EMBL" id="TQV75233.1"/>
    </source>
</evidence>
<proteinExistence type="predicted"/>
<keyword evidence="2" id="KW-1185">Reference proteome</keyword>
<dbReference type="OrthoDB" id="9844022at2"/>
<name>A0A545TDD2_9GAMM</name>
<reference evidence="1 2" key="1">
    <citation type="submission" date="2019-06" db="EMBL/GenBank/DDBJ databases">
        <title>Draft genome of Aliikangiella marina GYP-15.</title>
        <authorList>
            <person name="Wang G."/>
        </authorList>
    </citation>
    <scope>NUCLEOTIDE SEQUENCE [LARGE SCALE GENOMIC DNA]</scope>
    <source>
        <strain evidence="1 2">GYP-15</strain>
    </source>
</reference>
<comment type="caution">
    <text evidence="1">The sequence shown here is derived from an EMBL/GenBank/DDBJ whole genome shotgun (WGS) entry which is preliminary data.</text>
</comment>